<keyword evidence="2" id="KW-1185">Reference proteome</keyword>
<comment type="caution">
    <text evidence="1">The sequence shown here is derived from an EMBL/GenBank/DDBJ whole genome shotgun (WGS) entry which is preliminary data.</text>
</comment>
<reference evidence="1 2" key="1">
    <citation type="submission" date="2016-01" db="EMBL/GenBank/DDBJ databases">
        <title>The new phylogeny of the genus Mycobacterium.</title>
        <authorList>
            <person name="Tarcisio F."/>
            <person name="Conor M."/>
            <person name="Antonella G."/>
            <person name="Elisabetta G."/>
            <person name="Giulia F.S."/>
            <person name="Sara T."/>
            <person name="Anna F."/>
            <person name="Clotilde B."/>
            <person name="Roberto B."/>
            <person name="Veronica D.S."/>
            <person name="Fabio R."/>
            <person name="Monica P."/>
            <person name="Olivier J."/>
            <person name="Enrico T."/>
            <person name="Nicola S."/>
        </authorList>
    </citation>
    <scope>NUCLEOTIDE SEQUENCE [LARGE SCALE GENOMIC DNA]</scope>
    <source>
        <strain evidence="1 2">DSM 44339</strain>
    </source>
</reference>
<dbReference type="EMBL" id="LQOS01000029">
    <property type="protein sequence ID" value="ORV40671.1"/>
    <property type="molecule type" value="Genomic_DNA"/>
</dbReference>
<name>A0A1X1T7W2_9MYCO</name>
<protein>
    <submittedName>
        <fullName evidence="1">Uncharacterized protein</fullName>
    </submittedName>
</protein>
<gene>
    <name evidence="1" type="ORF">AWC01_11550</name>
</gene>
<accession>A0A1X1T7W2</accession>
<proteinExistence type="predicted"/>
<dbReference type="AlphaFoldDB" id="A0A1X1T7W2"/>
<dbReference type="Proteomes" id="UP000193564">
    <property type="component" value="Unassembled WGS sequence"/>
</dbReference>
<evidence type="ECO:0000313" key="1">
    <source>
        <dbReference type="EMBL" id="ORV40671.1"/>
    </source>
</evidence>
<organism evidence="1 2">
    <name type="scientific">Mycolicibacterium doricum</name>
    <dbReference type="NCBI Taxonomy" id="126673"/>
    <lineage>
        <taxon>Bacteria</taxon>
        <taxon>Bacillati</taxon>
        <taxon>Actinomycetota</taxon>
        <taxon>Actinomycetes</taxon>
        <taxon>Mycobacteriales</taxon>
        <taxon>Mycobacteriaceae</taxon>
        <taxon>Mycolicibacterium</taxon>
    </lineage>
</organism>
<evidence type="ECO:0000313" key="2">
    <source>
        <dbReference type="Proteomes" id="UP000193564"/>
    </source>
</evidence>
<sequence>MRAWAQGRVADLVSVPFATEQMLVRKPRAEPVRRPWAGPGRPVVGRAQVPRAWEPQAWPEWAAPEWAAPEWALSG</sequence>